<feature type="signal peptide" evidence="10">
    <location>
        <begin position="1"/>
        <end position="17"/>
    </location>
</feature>
<name>A0A139AN08_GONPJ</name>
<evidence type="ECO:0000256" key="6">
    <source>
        <dbReference type="ARBA" id="ARBA00023136"/>
    </source>
</evidence>
<dbReference type="AlphaFoldDB" id="A0A139AN08"/>
<dbReference type="GO" id="GO:0006888">
    <property type="term" value="P:endoplasmic reticulum to Golgi vesicle-mediated transport"/>
    <property type="evidence" value="ECO:0007669"/>
    <property type="project" value="EnsemblFungi"/>
</dbReference>
<evidence type="ECO:0000256" key="9">
    <source>
        <dbReference type="SAM" id="Phobius"/>
    </source>
</evidence>
<dbReference type="EMBL" id="KQ965743">
    <property type="protein sequence ID" value="KXS18126.1"/>
    <property type="molecule type" value="Genomic_DNA"/>
</dbReference>
<keyword evidence="13" id="KW-1185">Reference proteome</keyword>
<dbReference type="InterPro" id="IPR015720">
    <property type="entry name" value="Emp24-like"/>
</dbReference>
<feature type="non-terminal residue" evidence="12">
    <location>
        <position position="214"/>
    </location>
</feature>
<dbReference type="OrthoDB" id="759142at2759"/>
<dbReference type="PANTHER" id="PTHR22811">
    <property type="entry name" value="TRANSMEMBRANE EMP24 DOMAIN-CONTAINING PROTEIN"/>
    <property type="match status" value="1"/>
</dbReference>
<evidence type="ECO:0000313" key="13">
    <source>
        <dbReference type="Proteomes" id="UP000070544"/>
    </source>
</evidence>
<dbReference type="GO" id="GO:0030134">
    <property type="term" value="C:COPII-coated ER to Golgi transport vesicle"/>
    <property type="evidence" value="ECO:0007669"/>
    <property type="project" value="EnsemblFungi"/>
</dbReference>
<keyword evidence="5 9" id="KW-1133">Transmembrane helix</keyword>
<evidence type="ECO:0000259" key="11">
    <source>
        <dbReference type="PROSITE" id="PS50866"/>
    </source>
</evidence>
<keyword evidence="6 9" id="KW-0472">Membrane</keyword>
<evidence type="ECO:0000313" key="12">
    <source>
        <dbReference type="EMBL" id="KXS18126.1"/>
    </source>
</evidence>
<keyword evidence="8" id="KW-0175">Coiled coil</keyword>
<evidence type="ECO:0000256" key="5">
    <source>
        <dbReference type="ARBA" id="ARBA00022989"/>
    </source>
</evidence>
<dbReference type="Pfam" id="PF01105">
    <property type="entry name" value="EMP24_GP25L"/>
    <property type="match status" value="1"/>
</dbReference>
<comment type="similarity">
    <text evidence="2 7">Belongs to the EMP24/GP25L family.</text>
</comment>
<feature type="coiled-coil region" evidence="8">
    <location>
        <begin position="147"/>
        <end position="181"/>
    </location>
</feature>
<evidence type="ECO:0000256" key="4">
    <source>
        <dbReference type="ARBA" id="ARBA00022729"/>
    </source>
</evidence>
<evidence type="ECO:0000256" key="2">
    <source>
        <dbReference type="ARBA" id="ARBA00007104"/>
    </source>
</evidence>
<feature type="domain" description="GOLD" evidence="11">
    <location>
        <begin position="33"/>
        <end position="124"/>
    </location>
</feature>
<evidence type="ECO:0000256" key="1">
    <source>
        <dbReference type="ARBA" id="ARBA00004479"/>
    </source>
</evidence>
<dbReference type="Proteomes" id="UP000070544">
    <property type="component" value="Unassembled WGS sequence"/>
</dbReference>
<accession>A0A139AN08</accession>
<evidence type="ECO:0000256" key="7">
    <source>
        <dbReference type="RuleBase" id="RU003827"/>
    </source>
</evidence>
<gene>
    <name evidence="12" type="ORF">M427DRAFT_88354</name>
</gene>
<reference evidence="12 13" key="1">
    <citation type="journal article" date="2015" name="Genome Biol. Evol.">
        <title>Phylogenomic analyses indicate that early fungi evolved digesting cell walls of algal ancestors of land plants.</title>
        <authorList>
            <person name="Chang Y."/>
            <person name="Wang S."/>
            <person name="Sekimoto S."/>
            <person name="Aerts A.L."/>
            <person name="Choi C."/>
            <person name="Clum A."/>
            <person name="LaButti K.M."/>
            <person name="Lindquist E.A."/>
            <person name="Yee Ngan C."/>
            <person name="Ohm R.A."/>
            <person name="Salamov A.A."/>
            <person name="Grigoriev I.V."/>
            <person name="Spatafora J.W."/>
            <person name="Berbee M.L."/>
        </authorList>
    </citation>
    <scope>NUCLEOTIDE SEQUENCE [LARGE SCALE GENOMIC DNA]</scope>
    <source>
        <strain evidence="12 13">JEL478</strain>
    </source>
</reference>
<sequence>MPVLLTVVLLLATSVHAVKFELEGYHAAGAQNRRCLSQFVGRNVLVAGKVWVGPGVDQKVDIEIRDNSPHSNQYFKKLDANNDLKFSFTTHSHADVEFCFTNVLREGVQPHPALKRDIHLQVEVGIEAEDMSEIAKTEKLRPAEVELRRMEGVVKEIVDEMEAMKEREAKMRDTNESTNDRVKYFSILSVVVLVGLGVWQIWYLRRFFQTKKLV</sequence>
<comment type="subcellular location">
    <subcellularLocation>
        <location evidence="1 7">Membrane</location>
        <topology evidence="1 7">Single-pass type I membrane protein</topology>
    </subcellularLocation>
</comment>
<dbReference type="GO" id="GO:0016020">
    <property type="term" value="C:membrane"/>
    <property type="evidence" value="ECO:0007669"/>
    <property type="project" value="UniProtKB-SubCell"/>
</dbReference>
<keyword evidence="4 10" id="KW-0732">Signal</keyword>
<dbReference type="SMART" id="SM01190">
    <property type="entry name" value="EMP24_GP25L"/>
    <property type="match status" value="1"/>
</dbReference>
<keyword evidence="3 7" id="KW-0812">Transmembrane</keyword>
<proteinExistence type="inferred from homology"/>
<evidence type="ECO:0000256" key="3">
    <source>
        <dbReference type="ARBA" id="ARBA00022692"/>
    </source>
</evidence>
<evidence type="ECO:0000256" key="10">
    <source>
        <dbReference type="SAM" id="SignalP"/>
    </source>
</evidence>
<dbReference type="InterPro" id="IPR009038">
    <property type="entry name" value="GOLD_dom"/>
</dbReference>
<evidence type="ECO:0000256" key="8">
    <source>
        <dbReference type="SAM" id="Coils"/>
    </source>
</evidence>
<organism evidence="12 13">
    <name type="scientific">Gonapodya prolifera (strain JEL478)</name>
    <name type="common">Monoblepharis prolifera</name>
    <dbReference type="NCBI Taxonomy" id="1344416"/>
    <lineage>
        <taxon>Eukaryota</taxon>
        <taxon>Fungi</taxon>
        <taxon>Fungi incertae sedis</taxon>
        <taxon>Chytridiomycota</taxon>
        <taxon>Chytridiomycota incertae sedis</taxon>
        <taxon>Monoblepharidomycetes</taxon>
        <taxon>Monoblepharidales</taxon>
        <taxon>Gonapodyaceae</taxon>
        <taxon>Gonapodya</taxon>
    </lineage>
</organism>
<dbReference type="PROSITE" id="PS50866">
    <property type="entry name" value="GOLD"/>
    <property type="match status" value="1"/>
</dbReference>
<feature type="chain" id="PRO_5007296323" evidence="10">
    <location>
        <begin position="18"/>
        <end position="214"/>
    </location>
</feature>
<dbReference type="OMA" id="MAIRGIF"/>
<dbReference type="STRING" id="1344416.A0A139AN08"/>
<feature type="transmembrane region" description="Helical" evidence="9">
    <location>
        <begin position="184"/>
        <end position="204"/>
    </location>
</feature>
<protein>
    <submittedName>
        <fullName evidence="12">Endoplasmic reticulum vesicle protein 25</fullName>
    </submittedName>
</protein>